<dbReference type="InterPro" id="IPR016181">
    <property type="entry name" value="Acyl_CoA_acyltransferase"/>
</dbReference>
<keyword evidence="2" id="KW-0808">Transferase</keyword>
<evidence type="ECO:0000259" key="1">
    <source>
        <dbReference type="PROSITE" id="PS51186"/>
    </source>
</evidence>
<dbReference type="RefSeq" id="WP_380966532.1">
    <property type="nucleotide sequence ID" value="NZ_JBHTCO010000015.1"/>
</dbReference>
<proteinExistence type="predicted"/>
<organism evidence="2 3">
    <name type="scientific">Scopulibacillus cellulosilyticus</name>
    <dbReference type="NCBI Taxonomy" id="2665665"/>
    <lineage>
        <taxon>Bacteria</taxon>
        <taxon>Bacillati</taxon>
        <taxon>Bacillota</taxon>
        <taxon>Bacilli</taxon>
        <taxon>Bacillales</taxon>
        <taxon>Sporolactobacillaceae</taxon>
        <taxon>Scopulibacillus</taxon>
    </lineage>
</organism>
<sequence length="170" mass="19819">MIELKSERLLIRDIGEEDLKEFLDVYLSNPDFVQTMEGSKGRSGYYDLEMFQRDWHIAQMTPERHMLGISLINEQIPIGLIDYLGENPSDGYLWLGLIMIHNDYQHRGYGKEAFCRLVKHFDAIGKELIRIGLRDQVHDLDFAKKLGFKEVSNSSKLLIQNNLCVMELRI</sequence>
<reference evidence="3" key="1">
    <citation type="journal article" date="2019" name="Int. J. Syst. Evol. Microbiol.">
        <title>The Global Catalogue of Microorganisms (GCM) 10K type strain sequencing project: providing services to taxonomists for standard genome sequencing and annotation.</title>
        <authorList>
            <consortium name="The Broad Institute Genomics Platform"/>
            <consortium name="The Broad Institute Genome Sequencing Center for Infectious Disease"/>
            <person name="Wu L."/>
            <person name="Ma J."/>
        </authorList>
    </citation>
    <scope>NUCLEOTIDE SEQUENCE [LARGE SCALE GENOMIC DNA]</scope>
    <source>
        <strain evidence="3">CGMCC 1.16305</strain>
    </source>
</reference>
<gene>
    <name evidence="2" type="ORF">ACFQRG_12750</name>
</gene>
<comment type="caution">
    <text evidence="2">The sequence shown here is derived from an EMBL/GenBank/DDBJ whole genome shotgun (WGS) entry which is preliminary data.</text>
</comment>
<dbReference type="GO" id="GO:0016746">
    <property type="term" value="F:acyltransferase activity"/>
    <property type="evidence" value="ECO:0007669"/>
    <property type="project" value="UniProtKB-KW"/>
</dbReference>
<dbReference type="EMBL" id="JBHTCO010000015">
    <property type="protein sequence ID" value="MFC7393824.1"/>
    <property type="molecule type" value="Genomic_DNA"/>
</dbReference>
<feature type="domain" description="N-acetyltransferase" evidence="1">
    <location>
        <begin position="9"/>
        <end position="170"/>
    </location>
</feature>
<dbReference type="PROSITE" id="PS51186">
    <property type="entry name" value="GNAT"/>
    <property type="match status" value="1"/>
</dbReference>
<evidence type="ECO:0000313" key="3">
    <source>
        <dbReference type="Proteomes" id="UP001596505"/>
    </source>
</evidence>
<protein>
    <submittedName>
        <fullName evidence="2">GNAT family N-acetyltransferase</fullName>
        <ecNumber evidence="2">2.3.-.-</ecNumber>
    </submittedName>
</protein>
<accession>A0ABW2PXE1</accession>
<dbReference type="Gene3D" id="3.40.630.30">
    <property type="match status" value="1"/>
</dbReference>
<dbReference type="SUPFAM" id="SSF55729">
    <property type="entry name" value="Acyl-CoA N-acyltransferases (Nat)"/>
    <property type="match status" value="1"/>
</dbReference>
<dbReference type="InterPro" id="IPR000182">
    <property type="entry name" value="GNAT_dom"/>
</dbReference>
<evidence type="ECO:0000313" key="2">
    <source>
        <dbReference type="EMBL" id="MFC7393824.1"/>
    </source>
</evidence>
<keyword evidence="3" id="KW-1185">Reference proteome</keyword>
<dbReference type="Pfam" id="PF13302">
    <property type="entry name" value="Acetyltransf_3"/>
    <property type="match status" value="1"/>
</dbReference>
<name>A0ABW2PXE1_9BACL</name>
<keyword evidence="2" id="KW-0012">Acyltransferase</keyword>
<dbReference type="CDD" id="cd04301">
    <property type="entry name" value="NAT_SF"/>
    <property type="match status" value="1"/>
</dbReference>
<dbReference type="EC" id="2.3.-.-" evidence="2"/>
<dbReference type="Proteomes" id="UP001596505">
    <property type="component" value="Unassembled WGS sequence"/>
</dbReference>